<dbReference type="GO" id="GO:0030286">
    <property type="term" value="C:dynein complex"/>
    <property type="evidence" value="ECO:0007669"/>
    <property type="project" value="UniProtKB-KW"/>
</dbReference>
<dbReference type="InParanoid" id="A0A1X7T1X2"/>
<dbReference type="InterPro" id="IPR036859">
    <property type="entry name" value="CAP-Gly_dom_sf"/>
</dbReference>
<dbReference type="PROSITE" id="PS50245">
    <property type="entry name" value="CAP_GLY_2"/>
    <property type="match status" value="1"/>
</dbReference>
<evidence type="ECO:0000256" key="3">
    <source>
        <dbReference type="ARBA" id="ARBA00022701"/>
    </source>
</evidence>
<evidence type="ECO:0000256" key="4">
    <source>
        <dbReference type="ARBA" id="ARBA00023017"/>
    </source>
</evidence>
<dbReference type="AlphaFoldDB" id="A0A1X7T1X2"/>
<evidence type="ECO:0000313" key="8">
    <source>
        <dbReference type="EnsemblMetazoa" id="Aqu2.1.08419_001"/>
    </source>
</evidence>
<sequence>PVSAPAVQFDDLYEEQRDMLSLSYHYPLSTPPTHHHTLTTGPHNNGGINRRSIIKKKGHIKAKSVPRLPPIGRSRPDFRTVTSKDVKQRYKEVDCLIKKKSNNDSCDCEVCAANRGEIKRPDYLPGLTGKTGLERLREEADRREEELAKQLRLGQRVLVQVKKSMYDLEPQKLTGVIKYIGKVDKEYVDNRIYVGVKLDEPAGNMNGIYKGKRYFECSAGHGRMLHITNVLAAMPRQGIVYKPLQFSMDSGSYEEERKQLLQSS</sequence>
<dbReference type="InterPro" id="IPR000938">
    <property type="entry name" value="CAP-Gly_domain"/>
</dbReference>
<reference evidence="8" key="2">
    <citation type="submission" date="2017-05" db="UniProtKB">
        <authorList>
            <consortium name="EnsemblMetazoa"/>
        </authorList>
    </citation>
    <scope>IDENTIFICATION</scope>
</reference>
<name>A0A1X7T1X2_AMPQE</name>
<evidence type="ECO:0000256" key="6">
    <source>
        <dbReference type="ARBA" id="ARBA00023212"/>
    </source>
</evidence>
<dbReference type="PANTHER" id="PTHR18916">
    <property type="entry name" value="DYNACTIN 1-RELATED MICROTUBULE-BINDING"/>
    <property type="match status" value="1"/>
</dbReference>
<keyword evidence="4" id="KW-0243">Dynein</keyword>
<keyword evidence="9" id="KW-1185">Reference proteome</keyword>
<evidence type="ECO:0000259" key="7">
    <source>
        <dbReference type="PROSITE" id="PS50245"/>
    </source>
</evidence>
<keyword evidence="3" id="KW-0493">Microtubule</keyword>
<evidence type="ECO:0000256" key="5">
    <source>
        <dbReference type="ARBA" id="ARBA00023054"/>
    </source>
</evidence>
<dbReference type="Pfam" id="PF01302">
    <property type="entry name" value="CAP_GLY"/>
    <property type="match status" value="1"/>
</dbReference>
<dbReference type="SUPFAM" id="SSF74924">
    <property type="entry name" value="Cap-Gly domain"/>
    <property type="match status" value="1"/>
</dbReference>
<gene>
    <name evidence="8" type="primary">109590270</name>
</gene>
<dbReference type="EnsemblMetazoa" id="XM_020006193.1">
    <property type="protein sequence ID" value="XP_019861752.1"/>
    <property type="gene ID" value="LOC109590270"/>
</dbReference>
<dbReference type="GO" id="GO:0005874">
    <property type="term" value="C:microtubule"/>
    <property type="evidence" value="ECO:0007669"/>
    <property type="project" value="UniProtKB-KW"/>
</dbReference>
<evidence type="ECO:0000256" key="2">
    <source>
        <dbReference type="ARBA" id="ARBA00022490"/>
    </source>
</evidence>
<dbReference type="SMART" id="SM01052">
    <property type="entry name" value="CAP_GLY"/>
    <property type="match status" value="1"/>
</dbReference>
<dbReference type="Gene3D" id="2.30.30.190">
    <property type="entry name" value="CAP Gly-rich-like domain"/>
    <property type="match status" value="1"/>
</dbReference>
<dbReference type="PANTHER" id="PTHR18916:SF6">
    <property type="entry name" value="DYNACTIN SUBUNIT 1"/>
    <property type="match status" value="1"/>
</dbReference>
<accession>A0A1X7T1X2</accession>
<comment type="subcellular location">
    <subcellularLocation>
        <location evidence="1">Cytoplasm</location>
        <location evidence="1">Cytoskeleton</location>
        <location evidence="1">Spindle</location>
    </subcellularLocation>
</comment>
<evidence type="ECO:0000313" key="9">
    <source>
        <dbReference type="Proteomes" id="UP000007879"/>
    </source>
</evidence>
<dbReference type="Proteomes" id="UP000007879">
    <property type="component" value="Unassembled WGS sequence"/>
</dbReference>
<dbReference type="KEGG" id="aqu:109590270"/>
<keyword evidence="2" id="KW-0963">Cytoplasm</keyword>
<dbReference type="GO" id="GO:0005819">
    <property type="term" value="C:spindle"/>
    <property type="evidence" value="ECO:0007669"/>
    <property type="project" value="UniProtKB-SubCell"/>
</dbReference>
<protein>
    <recommendedName>
        <fullName evidence="7">CAP-Gly domain-containing protein</fullName>
    </recommendedName>
</protein>
<keyword evidence="5" id="KW-0175">Coiled coil</keyword>
<organism evidence="8">
    <name type="scientific">Amphimedon queenslandica</name>
    <name type="common">Sponge</name>
    <dbReference type="NCBI Taxonomy" id="400682"/>
    <lineage>
        <taxon>Eukaryota</taxon>
        <taxon>Metazoa</taxon>
        <taxon>Porifera</taxon>
        <taxon>Demospongiae</taxon>
        <taxon>Heteroscleromorpha</taxon>
        <taxon>Haplosclerida</taxon>
        <taxon>Niphatidae</taxon>
        <taxon>Amphimedon</taxon>
    </lineage>
</organism>
<dbReference type="EnsemblMetazoa" id="Aqu2.1.08419_001">
    <property type="protein sequence ID" value="Aqu2.1.08419_001"/>
    <property type="gene ID" value="Aqu2.1.08419"/>
</dbReference>
<proteinExistence type="predicted"/>
<reference evidence="9" key="1">
    <citation type="journal article" date="2010" name="Nature">
        <title>The Amphimedon queenslandica genome and the evolution of animal complexity.</title>
        <authorList>
            <person name="Srivastava M."/>
            <person name="Simakov O."/>
            <person name="Chapman J."/>
            <person name="Fahey B."/>
            <person name="Gauthier M.E."/>
            <person name="Mitros T."/>
            <person name="Richards G.S."/>
            <person name="Conaco C."/>
            <person name="Dacre M."/>
            <person name="Hellsten U."/>
            <person name="Larroux C."/>
            <person name="Putnam N.H."/>
            <person name="Stanke M."/>
            <person name="Adamska M."/>
            <person name="Darling A."/>
            <person name="Degnan S.M."/>
            <person name="Oakley T.H."/>
            <person name="Plachetzki D.C."/>
            <person name="Zhai Y."/>
            <person name="Adamski M."/>
            <person name="Calcino A."/>
            <person name="Cummins S.F."/>
            <person name="Goodstein D.M."/>
            <person name="Harris C."/>
            <person name="Jackson D.J."/>
            <person name="Leys S.P."/>
            <person name="Shu S."/>
            <person name="Woodcroft B.J."/>
            <person name="Vervoort M."/>
            <person name="Kosik K.S."/>
            <person name="Manning G."/>
            <person name="Degnan B.M."/>
            <person name="Rokhsar D.S."/>
        </authorList>
    </citation>
    <scope>NUCLEOTIDE SEQUENCE [LARGE SCALE GENOMIC DNA]</scope>
</reference>
<evidence type="ECO:0000256" key="1">
    <source>
        <dbReference type="ARBA" id="ARBA00004186"/>
    </source>
</evidence>
<keyword evidence="6" id="KW-0206">Cytoskeleton</keyword>
<dbReference type="OrthoDB" id="2130750at2759"/>
<feature type="domain" description="CAP-Gly" evidence="7">
    <location>
        <begin position="192"/>
        <end position="242"/>
    </location>
</feature>